<proteinExistence type="predicted"/>
<reference evidence="1" key="1">
    <citation type="submission" date="2020-01" db="EMBL/GenBank/DDBJ databases">
        <authorList>
            <consortium name="DOE Joint Genome Institute"/>
            <person name="Haridas S."/>
            <person name="Albert R."/>
            <person name="Binder M."/>
            <person name="Bloem J."/>
            <person name="Labutti K."/>
            <person name="Salamov A."/>
            <person name="Andreopoulos B."/>
            <person name="Baker S.E."/>
            <person name="Barry K."/>
            <person name="Bills G."/>
            <person name="Bluhm B.H."/>
            <person name="Cannon C."/>
            <person name="Castanera R."/>
            <person name="Culley D.E."/>
            <person name="Daum C."/>
            <person name="Ezra D."/>
            <person name="Gonzalez J.B."/>
            <person name="Henrissat B."/>
            <person name="Kuo A."/>
            <person name="Liang C."/>
            <person name="Lipzen A."/>
            <person name="Lutzoni F."/>
            <person name="Magnuson J."/>
            <person name="Mondo S."/>
            <person name="Nolan M."/>
            <person name="Ohm R."/>
            <person name="Pangilinan J."/>
            <person name="Park H.-J."/>
            <person name="Ramirez L."/>
            <person name="Alfaro M."/>
            <person name="Sun H."/>
            <person name="Tritt A."/>
            <person name="Yoshinaga Y."/>
            <person name="Zwiers L.-H."/>
            <person name="Turgeon B.G."/>
            <person name="Goodwin S.B."/>
            <person name="Spatafora J.W."/>
            <person name="Crous P.W."/>
            <person name="Grigoriev I.V."/>
        </authorList>
    </citation>
    <scope>NUCLEOTIDE SEQUENCE</scope>
    <source>
        <strain evidence="1">IPT5</strain>
    </source>
</reference>
<sequence length="87" mass="9724">MDAPILARLRSFDPPSHVLGSVWITISIRCRVSSVAVVLSNFLADHTVCSIRTVRRIRIEVRACTCKHVHVLCTDETPDHCNLRATS</sequence>
<organism evidence="1 2">
    <name type="scientific">Plenodomus tracheiphilus IPT5</name>
    <dbReference type="NCBI Taxonomy" id="1408161"/>
    <lineage>
        <taxon>Eukaryota</taxon>
        <taxon>Fungi</taxon>
        <taxon>Dikarya</taxon>
        <taxon>Ascomycota</taxon>
        <taxon>Pezizomycotina</taxon>
        <taxon>Dothideomycetes</taxon>
        <taxon>Pleosporomycetidae</taxon>
        <taxon>Pleosporales</taxon>
        <taxon>Pleosporineae</taxon>
        <taxon>Leptosphaeriaceae</taxon>
        <taxon>Plenodomus</taxon>
    </lineage>
</organism>
<dbReference type="AlphaFoldDB" id="A0A6A7AWZ2"/>
<dbReference type="EMBL" id="MU006323">
    <property type="protein sequence ID" value="KAF2847770.1"/>
    <property type="molecule type" value="Genomic_DNA"/>
</dbReference>
<accession>A0A6A7AWZ2</accession>
<keyword evidence="2" id="KW-1185">Reference proteome</keyword>
<name>A0A6A7AWZ2_9PLEO</name>
<evidence type="ECO:0000313" key="1">
    <source>
        <dbReference type="EMBL" id="KAF2847770.1"/>
    </source>
</evidence>
<evidence type="ECO:0000313" key="2">
    <source>
        <dbReference type="Proteomes" id="UP000799423"/>
    </source>
</evidence>
<gene>
    <name evidence="1" type="ORF">T440DRAFT_187789</name>
</gene>
<protein>
    <submittedName>
        <fullName evidence="1">Uncharacterized protein</fullName>
    </submittedName>
</protein>
<dbReference type="Proteomes" id="UP000799423">
    <property type="component" value="Unassembled WGS sequence"/>
</dbReference>